<evidence type="ECO:0000256" key="5">
    <source>
        <dbReference type="ARBA" id="ARBA00023204"/>
    </source>
</evidence>
<evidence type="ECO:0000256" key="7">
    <source>
        <dbReference type="RuleBase" id="RU003991"/>
    </source>
</evidence>
<evidence type="ECO:0000313" key="11">
    <source>
        <dbReference type="EMBL" id="MBB5378084.1"/>
    </source>
</evidence>
<evidence type="ECO:0000256" key="2">
    <source>
        <dbReference type="ARBA" id="ARBA00022763"/>
    </source>
</evidence>
<evidence type="ECO:0000313" key="10">
    <source>
        <dbReference type="EMBL" id="GHF54300.1"/>
    </source>
</evidence>
<keyword evidence="4 7" id="KW-0068">Autocatalytic cleavage</keyword>
<name>A0A7W8KH36_9DEIO</name>
<evidence type="ECO:0000259" key="9">
    <source>
        <dbReference type="Pfam" id="PF12802"/>
    </source>
</evidence>
<evidence type="ECO:0000259" key="8">
    <source>
        <dbReference type="Pfam" id="PF00717"/>
    </source>
</evidence>
<dbReference type="Gene3D" id="1.10.10.10">
    <property type="entry name" value="Winged helix-like DNA-binding domain superfamily/Winged helix DNA-binding domain"/>
    <property type="match status" value="1"/>
</dbReference>
<reference evidence="10" key="1">
    <citation type="journal article" date="2014" name="Int. J. Syst. Evol. Microbiol.">
        <title>Complete genome of a new Firmicutes species belonging to the dominant human colonic microbiota ('Ruminococcus bicirculans') reveals two chromosomes and a selective capacity to utilize plant glucans.</title>
        <authorList>
            <consortium name="NISC Comparative Sequencing Program"/>
            <person name="Wegmann U."/>
            <person name="Louis P."/>
            <person name="Goesmann A."/>
            <person name="Henrissat B."/>
            <person name="Duncan S.H."/>
            <person name="Flint H.J."/>
        </authorList>
    </citation>
    <scope>NUCLEOTIDE SEQUENCE</scope>
    <source>
        <strain evidence="10">CGMCC 1.18437</strain>
    </source>
</reference>
<dbReference type="PRINTS" id="PR00726">
    <property type="entry name" value="LEXASERPTASE"/>
</dbReference>
<dbReference type="PANTHER" id="PTHR33516">
    <property type="entry name" value="LEXA REPRESSOR"/>
    <property type="match status" value="1"/>
</dbReference>
<dbReference type="SUPFAM" id="SSF46785">
    <property type="entry name" value="Winged helix' DNA-binding domain"/>
    <property type="match status" value="1"/>
</dbReference>
<dbReference type="Proteomes" id="UP000619376">
    <property type="component" value="Unassembled WGS sequence"/>
</dbReference>
<dbReference type="EMBL" id="JACHFK010000010">
    <property type="protein sequence ID" value="MBB5378084.1"/>
    <property type="molecule type" value="Genomic_DNA"/>
</dbReference>
<dbReference type="Pfam" id="PF12802">
    <property type="entry name" value="MarR_2"/>
    <property type="match status" value="1"/>
</dbReference>
<evidence type="ECO:0000256" key="3">
    <source>
        <dbReference type="ARBA" id="ARBA00022801"/>
    </source>
</evidence>
<evidence type="ECO:0000256" key="1">
    <source>
        <dbReference type="ARBA" id="ARBA00007484"/>
    </source>
</evidence>
<evidence type="ECO:0000313" key="12">
    <source>
        <dbReference type="Proteomes" id="UP000539473"/>
    </source>
</evidence>
<evidence type="ECO:0000256" key="4">
    <source>
        <dbReference type="ARBA" id="ARBA00022813"/>
    </source>
</evidence>
<dbReference type="SUPFAM" id="SSF51306">
    <property type="entry name" value="LexA/Signal peptidase"/>
    <property type="match status" value="1"/>
</dbReference>
<reference evidence="10" key="4">
    <citation type="submission" date="2024-05" db="EMBL/GenBank/DDBJ databases">
        <authorList>
            <person name="Sun Q."/>
            <person name="Zhou Y."/>
        </authorList>
    </citation>
    <scope>NUCLEOTIDE SEQUENCE</scope>
    <source>
        <strain evidence="10">CGMCC 1.18437</strain>
    </source>
</reference>
<feature type="domain" description="HTH marR-type" evidence="9">
    <location>
        <begin position="5"/>
        <end position="57"/>
    </location>
</feature>
<dbReference type="InterPro" id="IPR036388">
    <property type="entry name" value="WH-like_DNA-bd_sf"/>
</dbReference>
<keyword evidence="3 7" id="KW-0378">Hydrolase</keyword>
<dbReference type="RefSeq" id="WP_184114207.1">
    <property type="nucleotide sequence ID" value="NZ_BNAJ01000009.1"/>
</dbReference>
<dbReference type="EMBL" id="BNAJ01000009">
    <property type="protein sequence ID" value="GHF54300.1"/>
    <property type="molecule type" value="Genomic_DNA"/>
</dbReference>
<dbReference type="InterPro" id="IPR039418">
    <property type="entry name" value="LexA-like"/>
</dbReference>
<proteinExistence type="inferred from homology"/>
<dbReference type="InterPro" id="IPR050077">
    <property type="entry name" value="LexA_repressor"/>
</dbReference>
<dbReference type="InterPro" id="IPR036286">
    <property type="entry name" value="LexA/Signal_pep-like_sf"/>
</dbReference>
<comment type="similarity">
    <text evidence="1 7">Belongs to the peptidase S24 family.</text>
</comment>
<dbReference type="GO" id="GO:0003700">
    <property type="term" value="F:DNA-binding transcription factor activity"/>
    <property type="evidence" value="ECO:0007669"/>
    <property type="project" value="InterPro"/>
</dbReference>
<dbReference type="GO" id="GO:0009432">
    <property type="term" value="P:SOS response"/>
    <property type="evidence" value="ECO:0007669"/>
    <property type="project" value="UniProtKB-KW"/>
</dbReference>
<reference evidence="13" key="2">
    <citation type="journal article" date="2019" name="Int. J. Syst. Evol. Microbiol.">
        <title>The Global Catalogue of Microorganisms (GCM) 10K type strain sequencing project: providing services to taxonomists for standard genome sequencing and annotation.</title>
        <authorList>
            <consortium name="The Broad Institute Genomics Platform"/>
            <consortium name="The Broad Institute Genome Sequencing Center for Infectious Disease"/>
            <person name="Wu L."/>
            <person name="Ma J."/>
        </authorList>
    </citation>
    <scope>NUCLEOTIDE SEQUENCE [LARGE SCALE GENOMIC DNA]</scope>
    <source>
        <strain evidence="13">CGMCC 1.18437</strain>
    </source>
</reference>
<dbReference type="InterPro" id="IPR006197">
    <property type="entry name" value="Peptidase_S24_LexA"/>
</dbReference>
<dbReference type="EC" id="3.4.21.88" evidence="11"/>
<evidence type="ECO:0000313" key="13">
    <source>
        <dbReference type="Proteomes" id="UP000619376"/>
    </source>
</evidence>
<organism evidence="11 12">
    <name type="scientific">Deinococcus metalli</name>
    <dbReference type="NCBI Taxonomy" id="1141878"/>
    <lineage>
        <taxon>Bacteria</taxon>
        <taxon>Thermotogati</taxon>
        <taxon>Deinococcota</taxon>
        <taxon>Deinococci</taxon>
        <taxon>Deinococcales</taxon>
        <taxon>Deinococcaceae</taxon>
        <taxon>Deinococcus</taxon>
    </lineage>
</organism>
<accession>A0A7W8KH36</accession>
<dbReference type="InterPro" id="IPR036390">
    <property type="entry name" value="WH_DNA-bd_sf"/>
</dbReference>
<dbReference type="PANTHER" id="PTHR33516:SF2">
    <property type="entry name" value="LEXA REPRESSOR-RELATED"/>
    <property type="match status" value="1"/>
</dbReference>
<comment type="caution">
    <text evidence="11">The sequence shown here is derived from an EMBL/GenBank/DDBJ whole genome shotgun (WGS) entry which is preliminary data.</text>
</comment>
<dbReference type="GO" id="GO:0003677">
    <property type="term" value="F:DNA binding"/>
    <property type="evidence" value="ECO:0007669"/>
    <property type="project" value="InterPro"/>
</dbReference>
<dbReference type="GO" id="GO:0004252">
    <property type="term" value="F:serine-type endopeptidase activity"/>
    <property type="evidence" value="ECO:0007669"/>
    <property type="project" value="UniProtKB-EC"/>
</dbReference>
<keyword evidence="5" id="KW-0234">DNA repair</keyword>
<dbReference type="GO" id="GO:0006281">
    <property type="term" value="P:DNA repair"/>
    <property type="evidence" value="ECO:0007669"/>
    <property type="project" value="UniProtKB-KW"/>
</dbReference>
<dbReference type="InterPro" id="IPR000835">
    <property type="entry name" value="HTH_MarR-typ"/>
</dbReference>
<dbReference type="AlphaFoldDB" id="A0A7W8KH36"/>
<keyword evidence="2" id="KW-0227">DNA damage</keyword>
<dbReference type="InterPro" id="IPR015927">
    <property type="entry name" value="Peptidase_S24_S26A/B/C"/>
</dbReference>
<reference evidence="11 12" key="3">
    <citation type="submission" date="2020-08" db="EMBL/GenBank/DDBJ databases">
        <title>Genomic Encyclopedia of Type Strains, Phase IV (KMG-IV): sequencing the most valuable type-strain genomes for metagenomic binning, comparative biology and taxonomic classification.</title>
        <authorList>
            <person name="Goeker M."/>
        </authorList>
    </citation>
    <scope>NUCLEOTIDE SEQUENCE [LARGE SCALE GENOMIC DNA]</scope>
    <source>
        <strain evidence="11 12">DSM 27521</strain>
    </source>
</reference>
<protein>
    <submittedName>
        <fullName evidence="10">LexA repressor</fullName>
    </submittedName>
    <submittedName>
        <fullName evidence="11">Repressor LexA</fullName>
        <ecNumber evidence="11">3.4.21.88</ecNumber>
    </submittedName>
</protein>
<dbReference type="CDD" id="cd06529">
    <property type="entry name" value="S24_LexA-like"/>
    <property type="match status" value="1"/>
</dbReference>
<gene>
    <name evidence="10" type="primary">lexA</name>
    <name evidence="10" type="ORF">GCM10017781_33260</name>
    <name evidence="11" type="ORF">HNQ07_003585</name>
</gene>
<sequence length="209" mass="22680">MPPELTPTRLQLLSVILRLGSRATLTQVARDRGVSKPAISKQIAALQTLGYLEANPDRYGPLTLTDLARRTLDVGIPIYGQIAAGRPTLADQAPDDRTPDLETLLGMRDGDFLLRVTGDSMTGIGVLDGDYVIIRPTEQVNDGEVAVVLIPGDNAATLKRLYHFGQDIILRSENPAMVQMSFPADQVRVQGRMVGRVGVGVPRVSARRE</sequence>
<dbReference type="Pfam" id="PF00717">
    <property type="entry name" value="Peptidase_S24"/>
    <property type="match status" value="1"/>
</dbReference>
<keyword evidence="6" id="KW-0742">SOS response</keyword>
<dbReference type="Proteomes" id="UP000539473">
    <property type="component" value="Unassembled WGS sequence"/>
</dbReference>
<evidence type="ECO:0000256" key="6">
    <source>
        <dbReference type="ARBA" id="ARBA00023236"/>
    </source>
</evidence>
<feature type="domain" description="Peptidase S24/S26A/S26B/S26C" evidence="8">
    <location>
        <begin position="77"/>
        <end position="194"/>
    </location>
</feature>
<dbReference type="Gene3D" id="2.10.109.10">
    <property type="entry name" value="Umud Fragment, subunit A"/>
    <property type="match status" value="1"/>
</dbReference>
<keyword evidence="13" id="KW-1185">Reference proteome</keyword>